<comment type="caution">
    <text evidence="1">The sequence shown here is derived from an EMBL/GenBank/DDBJ whole genome shotgun (WGS) entry which is preliminary data.</text>
</comment>
<evidence type="ECO:0000313" key="1">
    <source>
        <dbReference type="EMBL" id="KAJ8683644.1"/>
    </source>
</evidence>
<organism evidence="1 2">
    <name type="scientific">Eretmocerus hayati</name>
    <dbReference type="NCBI Taxonomy" id="131215"/>
    <lineage>
        <taxon>Eukaryota</taxon>
        <taxon>Metazoa</taxon>
        <taxon>Ecdysozoa</taxon>
        <taxon>Arthropoda</taxon>
        <taxon>Hexapoda</taxon>
        <taxon>Insecta</taxon>
        <taxon>Pterygota</taxon>
        <taxon>Neoptera</taxon>
        <taxon>Endopterygota</taxon>
        <taxon>Hymenoptera</taxon>
        <taxon>Apocrita</taxon>
        <taxon>Proctotrupomorpha</taxon>
        <taxon>Chalcidoidea</taxon>
        <taxon>Aphelinidae</taxon>
        <taxon>Aphelininae</taxon>
        <taxon>Eretmocerus</taxon>
    </lineage>
</organism>
<name>A0ACC2PM29_9HYME</name>
<gene>
    <name evidence="1" type="ORF">QAD02_019436</name>
</gene>
<accession>A0ACC2PM29</accession>
<reference evidence="1" key="1">
    <citation type="submission" date="2023-04" db="EMBL/GenBank/DDBJ databases">
        <title>A chromosome-level genome assembly of the parasitoid wasp Eretmocerus hayati.</title>
        <authorList>
            <person name="Zhong Y."/>
            <person name="Liu S."/>
            <person name="Liu Y."/>
        </authorList>
    </citation>
    <scope>NUCLEOTIDE SEQUENCE</scope>
    <source>
        <strain evidence="1">ZJU_SS_LIU_2023</strain>
    </source>
</reference>
<sequence length="785" mass="89691">MYSLLYSKPRTILRIASVKRCYCQNQLYNNNISGSLALLCQSRTEHKTATKFKEYDDILSCHPYLRNVTARNFSISSIQYGQEASSKVEETVKNIKEEKEKKKSESVSTTDVVEASQKAVEKKRSLWQKIRAELLHYYHGFRLLGLDMRVSAKLIWRVLRGHELSRREHRLLVKTTGDMFRLIPFSVFIIVPFMEFLLPLAIKIFPGMLPSTFQTSTEKEDKLKQALKVKIEMAKFLQKTLDEMAVQASDHRSEKAKEFSEFFYKVRQSGTVASNEEIMKFSKLFEDEITLDSLSRQQLIALCRVLDVQTLGTTNFLRFLLRMKLRSLAADDRLIEKEGVDILTRTELQQACRARGMRAYGLSEQKLREQLSQWLDLSLNKKVPPSLLLLSRALMVPDSVPMSDKLKATISALPDAVVARTKGAIGEKEGKVDHKTNIEIIKMEEKRIEEERKEEQESKEKQKLQEIEVKPQPSVSKLQPKDDDFTSTDVKVLEQALDSIGKEKKKLALEKEELKELKEEMAEYQEDIKELDELTAEAKGLENIESIKVSKGAKRLFTKVNKMISKMDAVLSELEQSEKRMKKEIDALPDETKSKPEVEAELIKIDELTAAIKQIQNVPDDHRLSRIREILGRIDDDRDGAIKIEDVLKVIELIGKEDVKLTTKQLNELIELMEKEEVLEVEDQIQKALKKESKENEDDKPDDIYETIKDTSKSTVPVTPVATEPSPGKEELVDPADSTDSTRSATLEKKKSNSKSLKDSESIEKSTITSKVPPPPKKAEGSKQL</sequence>
<keyword evidence="2" id="KW-1185">Reference proteome</keyword>
<proteinExistence type="predicted"/>
<dbReference type="EMBL" id="CM056741">
    <property type="protein sequence ID" value="KAJ8683644.1"/>
    <property type="molecule type" value="Genomic_DNA"/>
</dbReference>
<evidence type="ECO:0000313" key="2">
    <source>
        <dbReference type="Proteomes" id="UP001239111"/>
    </source>
</evidence>
<dbReference type="Proteomes" id="UP001239111">
    <property type="component" value="Chromosome 1"/>
</dbReference>
<protein>
    <submittedName>
        <fullName evidence="1">Uncharacterized protein</fullName>
    </submittedName>
</protein>